<reference evidence="10" key="1">
    <citation type="submission" date="2025-08" db="UniProtKB">
        <authorList>
            <consortium name="RefSeq"/>
        </authorList>
    </citation>
    <scope>IDENTIFICATION</scope>
</reference>
<dbReference type="Proteomes" id="UP000504607">
    <property type="component" value="Unplaced"/>
</dbReference>
<evidence type="ECO:0000256" key="5">
    <source>
        <dbReference type="ARBA" id="ARBA00023157"/>
    </source>
</evidence>
<dbReference type="PROSITE" id="PS00108">
    <property type="entry name" value="PROTEIN_KINASE_ST"/>
    <property type="match status" value="1"/>
</dbReference>
<dbReference type="InterPro" id="IPR000719">
    <property type="entry name" value="Prot_kinase_dom"/>
</dbReference>
<feature type="chain" id="PRO_5027066599" evidence="7">
    <location>
        <begin position="29"/>
        <end position="445"/>
    </location>
</feature>
<dbReference type="Pfam" id="PF13947">
    <property type="entry name" value="GUB_WAK_bind"/>
    <property type="match status" value="1"/>
</dbReference>
<dbReference type="FunFam" id="1.10.510.10:FF:000084">
    <property type="entry name" value="Wall-associated receptor kinase 2"/>
    <property type="match status" value="1"/>
</dbReference>
<evidence type="ECO:0000256" key="7">
    <source>
        <dbReference type="SAM" id="SignalP"/>
    </source>
</evidence>
<evidence type="ECO:0000256" key="3">
    <source>
        <dbReference type="ARBA" id="ARBA00022741"/>
    </source>
</evidence>
<dbReference type="InterPro" id="IPR008271">
    <property type="entry name" value="Ser/Thr_kinase_AS"/>
</dbReference>
<name>A0A6I9QB00_ELAGV</name>
<dbReference type="AlphaFoldDB" id="A0A6I9QB00"/>
<dbReference type="GO" id="GO:0030247">
    <property type="term" value="F:polysaccharide binding"/>
    <property type="evidence" value="ECO:0007669"/>
    <property type="project" value="InterPro"/>
</dbReference>
<feature type="domain" description="Protein kinase" evidence="8">
    <location>
        <begin position="1"/>
        <end position="399"/>
    </location>
</feature>
<dbReference type="InterPro" id="IPR045274">
    <property type="entry name" value="WAK-like"/>
</dbReference>
<dbReference type="GO" id="GO:0005524">
    <property type="term" value="F:ATP binding"/>
    <property type="evidence" value="ECO:0007669"/>
    <property type="project" value="UniProtKB-KW"/>
</dbReference>
<dbReference type="InParanoid" id="A0A6I9QB00"/>
<evidence type="ECO:0000313" key="10">
    <source>
        <dbReference type="RefSeq" id="XP_010905851.1"/>
    </source>
</evidence>
<dbReference type="InterPro" id="IPR011009">
    <property type="entry name" value="Kinase-like_dom_sf"/>
</dbReference>
<dbReference type="PANTHER" id="PTHR27005">
    <property type="entry name" value="WALL-ASSOCIATED RECEPTOR KINASE-LIKE 21"/>
    <property type="match status" value="1"/>
</dbReference>
<dbReference type="Pfam" id="PF00069">
    <property type="entry name" value="Pkinase"/>
    <property type="match status" value="1"/>
</dbReference>
<evidence type="ECO:0000256" key="1">
    <source>
        <dbReference type="ARBA" id="ARBA00004479"/>
    </source>
</evidence>
<keyword evidence="4" id="KW-0067">ATP-binding</keyword>
<dbReference type="RefSeq" id="XP_010905851.1">
    <property type="nucleotide sequence ID" value="XM_010907549.1"/>
</dbReference>
<dbReference type="Gene3D" id="1.10.510.10">
    <property type="entry name" value="Transferase(Phosphotransferase) domain 1"/>
    <property type="match status" value="1"/>
</dbReference>
<gene>
    <name evidence="10" type="primary">LOC105032945</name>
</gene>
<dbReference type="OrthoDB" id="692609at2759"/>
<organism evidence="9 10">
    <name type="scientific">Elaeis guineensis var. tenera</name>
    <name type="common">Oil palm</name>
    <dbReference type="NCBI Taxonomy" id="51953"/>
    <lineage>
        <taxon>Eukaryota</taxon>
        <taxon>Viridiplantae</taxon>
        <taxon>Streptophyta</taxon>
        <taxon>Embryophyta</taxon>
        <taxon>Tracheophyta</taxon>
        <taxon>Spermatophyta</taxon>
        <taxon>Magnoliopsida</taxon>
        <taxon>Liliopsida</taxon>
        <taxon>Arecaceae</taxon>
        <taxon>Arecoideae</taxon>
        <taxon>Cocoseae</taxon>
        <taxon>Elaeidinae</taxon>
        <taxon>Elaeis</taxon>
    </lineage>
</organism>
<evidence type="ECO:0000256" key="4">
    <source>
        <dbReference type="ARBA" id="ARBA00022840"/>
    </source>
</evidence>
<dbReference type="PROSITE" id="PS50011">
    <property type="entry name" value="PROTEIN_KINASE_DOM"/>
    <property type="match status" value="1"/>
</dbReference>
<evidence type="ECO:0000256" key="2">
    <source>
        <dbReference type="ARBA" id="ARBA00022729"/>
    </source>
</evidence>
<dbReference type="GO" id="GO:0005886">
    <property type="term" value="C:plasma membrane"/>
    <property type="evidence" value="ECO:0007669"/>
    <property type="project" value="TreeGrafter"/>
</dbReference>
<sequence length="445" mass="49191">MACKRVALVLLQLQLVVVLQLPAARTAALPGCPDKCGNIPVPYPFGIGPNCSREGFEITCNGSTNRARAFIADSNIEITGISLEQAELHANIPIAYQCYNATGSMVSKRDELLVDLGKKPAYIFSSTRNVFTALGCFAMAYLESNYDDDAGYRYGGGCAPYCWDEKSIESGSCTGMGCSQISVPEGLVNIYIQFSDYGTGAPWNISPCAYAFLVEKDSVATESAEALAYLHSSTSRSIIHGDVKSLNILLDDKCMAKVSDFGASKLVPMNESEFIMLVQGTRGYLDPECLQTHHLTEKSDVYSFGVVILELITGKTAIYSDGSEEKKSLASHFILMMKEHRLRDILDNRVIEEGGMKLLNEISELAIRCLNLNGEERPTMKEVAERLQLLRRSKQHSWEEQSPEEIEIEIEMERSPDEATRYMTTDTIGYHHLEAKNLPNINAGR</sequence>
<evidence type="ECO:0000259" key="8">
    <source>
        <dbReference type="PROSITE" id="PS50011"/>
    </source>
</evidence>
<dbReference type="SMART" id="SM00220">
    <property type="entry name" value="S_TKc"/>
    <property type="match status" value="1"/>
</dbReference>
<accession>A0A6I9QB00</accession>
<protein>
    <submittedName>
        <fullName evidence="10">Wall-associated receptor kinase 2-like</fullName>
    </submittedName>
</protein>
<keyword evidence="6" id="KW-0325">Glycoprotein</keyword>
<evidence type="ECO:0000313" key="9">
    <source>
        <dbReference type="Proteomes" id="UP000504607"/>
    </source>
</evidence>
<keyword evidence="9" id="KW-1185">Reference proteome</keyword>
<evidence type="ECO:0000256" key="6">
    <source>
        <dbReference type="ARBA" id="ARBA00023180"/>
    </source>
</evidence>
<dbReference type="InterPro" id="IPR025287">
    <property type="entry name" value="WAK_GUB"/>
</dbReference>
<keyword evidence="2 7" id="KW-0732">Signal</keyword>
<proteinExistence type="predicted"/>
<keyword evidence="3" id="KW-0547">Nucleotide-binding</keyword>
<dbReference type="GO" id="GO:0004674">
    <property type="term" value="F:protein serine/threonine kinase activity"/>
    <property type="evidence" value="ECO:0007669"/>
    <property type="project" value="TreeGrafter"/>
</dbReference>
<keyword evidence="5" id="KW-1015">Disulfide bond</keyword>
<dbReference type="PANTHER" id="PTHR27005:SF59">
    <property type="entry name" value="OS12G0615300 PROTEIN"/>
    <property type="match status" value="1"/>
</dbReference>
<dbReference type="SUPFAM" id="SSF56112">
    <property type="entry name" value="Protein kinase-like (PK-like)"/>
    <property type="match status" value="1"/>
</dbReference>
<dbReference type="GO" id="GO:0007166">
    <property type="term" value="P:cell surface receptor signaling pathway"/>
    <property type="evidence" value="ECO:0007669"/>
    <property type="project" value="InterPro"/>
</dbReference>
<comment type="subcellular location">
    <subcellularLocation>
        <location evidence="1">Membrane</location>
        <topology evidence="1">Single-pass type I membrane protein</topology>
    </subcellularLocation>
</comment>
<feature type="signal peptide" evidence="7">
    <location>
        <begin position="1"/>
        <end position="28"/>
    </location>
</feature>